<evidence type="ECO:0000259" key="7">
    <source>
        <dbReference type="Pfam" id="PF00892"/>
    </source>
</evidence>
<evidence type="ECO:0000256" key="4">
    <source>
        <dbReference type="ARBA" id="ARBA00022989"/>
    </source>
</evidence>
<feature type="transmembrane region" description="Helical" evidence="6">
    <location>
        <begin position="112"/>
        <end position="131"/>
    </location>
</feature>
<dbReference type="PANTHER" id="PTHR22911">
    <property type="entry name" value="ACYL-MALONYL CONDENSING ENZYME-RELATED"/>
    <property type="match status" value="1"/>
</dbReference>
<accession>A0ABS4SGB0</accession>
<dbReference type="EMBL" id="JAGINP010000001">
    <property type="protein sequence ID" value="MBP2290470.1"/>
    <property type="molecule type" value="Genomic_DNA"/>
</dbReference>
<evidence type="ECO:0000256" key="1">
    <source>
        <dbReference type="ARBA" id="ARBA00004141"/>
    </source>
</evidence>
<dbReference type="InterPro" id="IPR000620">
    <property type="entry name" value="EamA_dom"/>
</dbReference>
<dbReference type="Gene3D" id="1.10.3730.20">
    <property type="match status" value="1"/>
</dbReference>
<dbReference type="SUPFAM" id="SSF103481">
    <property type="entry name" value="Multidrug resistance efflux transporter EmrE"/>
    <property type="match status" value="2"/>
</dbReference>
<keyword evidence="9" id="KW-1185">Reference proteome</keyword>
<feature type="transmembrane region" description="Helical" evidence="6">
    <location>
        <begin position="246"/>
        <end position="271"/>
    </location>
</feature>
<dbReference type="Proteomes" id="UP000781958">
    <property type="component" value="Unassembled WGS sequence"/>
</dbReference>
<feature type="transmembrane region" description="Helical" evidence="6">
    <location>
        <begin position="20"/>
        <end position="41"/>
    </location>
</feature>
<sequence length="315" mass="33972">MSAPSLSPARTHTRVDNTPLGITMMLGSVFLFSMMNVLIKIGTERYPVPEVTFFRNAFALIPVALAITLQRGWGAGLRTERPWGHVWRSVIGLSSMSLTFWSFHLMPLADAVALNFSAPLFLTALSVPFLGEKVGLHRWSAVLVGFIGVLIIVRPSGEMLLHLGAFVGLGAAFTQSFAMIAIRQLSATEPPNTIVFYFTLITTILTAFALPFVWVTPANLTDFAILVGTGLLGGGAQLFMTRAYSLAPAAVIAPFNYASLLWAVIFGWLLWSDVPSSHMALGASVVAASGLYILHRETRKRRPLTPPSAGPGGDD</sequence>
<gene>
    <name evidence="8" type="ORF">J2851_000207</name>
</gene>
<dbReference type="InterPro" id="IPR037185">
    <property type="entry name" value="EmrE-like"/>
</dbReference>
<feature type="domain" description="EamA" evidence="7">
    <location>
        <begin position="20"/>
        <end position="153"/>
    </location>
</feature>
<protein>
    <submittedName>
        <fullName evidence="8">Drug/metabolite transporter (DMT)-like permease</fullName>
    </submittedName>
</protein>
<feature type="transmembrane region" description="Helical" evidence="6">
    <location>
        <begin position="194"/>
        <end position="214"/>
    </location>
</feature>
<proteinExistence type="inferred from homology"/>
<evidence type="ECO:0000313" key="8">
    <source>
        <dbReference type="EMBL" id="MBP2290470.1"/>
    </source>
</evidence>
<keyword evidence="5 6" id="KW-0472">Membrane</keyword>
<name>A0ABS4SGB0_9PROT</name>
<comment type="similarity">
    <text evidence="2">Belongs to the drug/metabolite transporter (DMT) superfamily. 10 TMS drug/metabolite exporter (DME) (TC 2.A.7.3) family.</text>
</comment>
<feature type="transmembrane region" description="Helical" evidence="6">
    <location>
        <begin position="159"/>
        <end position="182"/>
    </location>
</feature>
<feature type="transmembrane region" description="Helical" evidence="6">
    <location>
        <begin position="53"/>
        <end position="74"/>
    </location>
</feature>
<evidence type="ECO:0000313" key="9">
    <source>
        <dbReference type="Proteomes" id="UP000781958"/>
    </source>
</evidence>
<comment type="caution">
    <text evidence="8">The sequence shown here is derived from an EMBL/GenBank/DDBJ whole genome shotgun (WGS) entry which is preliminary data.</text>
</comment>
<dbReference type="Pfam" id="PF00892">
    <property type="entry name" value="EamA"/>
    <property type="match status" value="2"/>
</dbReference>
<dbReference type="RefSeq" id="WP_307419106.1">
    <property type="nucleotide sequence ID" value="NZ_JAGINP010000001.1"/>
</dbReference>
<evidence type="ECO:0000256" key="6">
    <source>
        <dbReference type="SAM" id="Phobius"/>
    </source>
</evidence>
<comment type="subcellular location">
    <subcellularLocation>
        <location evidence="1">Membrane</location>
        <topology evidence="1">Multi-pass membrane protein</topology>
    </subcellularLocation>
</comment>
<feature type="transmembrane region" description="Helical" evidence="6">
    <location>
        <begin position="277"/>
        <end position="294"/>
    </location>
</feature>
<reference evidence="8 9" key="1">
    <citation type="submission" date="2021-03" db="EMBL/GenBank/DDBJ databases">
        <title>Genomic Encyclopedia of Type Strains, Phase III (KMG-III): the genomes of soil and plant-associated and newly described type strains.</title>
        <authorList>
            <person name="Whitman W."/>
        </authorList>
    </citation>
    <scope>NUCLEOTIDE SEQUENCE [LARGE SCALE GENOMIC DNA]</scope>
    <source>
        <strain evidence="8 9">IMMIB AFH-6</strain>
    </source>
</reference>
<evidence type="ECO:0000256" key="2">
    <source>
        <dbReference type="ARBA" id="ARBA00009853"/>
    </source>
</evidence>
<keyword evidence="3 6" id="KW-0812">Transmembrane</keyword>
<dbReference type="PANTHER" id="PTHR22911:SF6">
    <property type="entry name" value="SOLUTE CARRIER FAMILY 35 MEMBER G1"/>
    <property type="match status" value="1"/>
</dbReference>
<feature type="transmembrane region" description="Helical" evidence="6">
    <location>
        <begin position="136"/>
        <end position="153"/>
    </location>
</feature>
<feature type="domain" description="EamA" evidence="7">
    <location>
        <begin position="163"/>
        <end position="289"/>
    </location>
</feature>
<evidence type="ECO:0000256" key="5">
    <source>
        <dbReference type="ARBA" id="ARBA00023136"/>
    </source>
</evidence>
<feature type="transmembrane region" description="Helical" evidence="6">
    <location>
        <begin position="220"/>
        <end position="239"/>
    </location>
</feature>
<organism evidence="8 9">
    <name type="scientific">Azospirillum rugosum</name>
    <dbReference type="NCBI Taxonomy" id="416170"/>
    <lineage>
        <taxon>Bacteria</taxon>
        <taxon>Pseudomonadati</taxon>
        <taxon>Pseudomonadota</taxon>
        <taxon>Alphaproteobacteria</taxon>
        <taxon>Rhodospirillales</taxon>
        <taxon>Azospirillaceae</taxon>
        <taxon>Azospirillum</taxon>
    </lineage>
</organism>
<keyword evidence="4 6" id="KW-1133">Transmembrane helix</keyword>
<evidence type="ECO:0000256" key="3">
    <source>
        <dbReference type="ARBA" id="ARBA00022692"/>
    </source>
</evidence>